<dbReference type="EC" id="3.5.1.28" evidence="5"/>
<comment type="subcellular location">
    <subcellularLocation>
        <location evidence="3">Cytoplasm</location>
    </subcellularLocation>
</comment>
<dbReference type="EMBL" id="AP027272">
    <property type="protein sequence ID" value="BDX05616.1"/>
    <property type="molecule type" value="Genomic_DNA"/>
</dbReference>
<dbReference type="RefSeq" id="WP_338291600.1">
    <property type="nucleotide sequence ID" value="NZ_AP027272.1"/>
</dbReference>
<evidence type="ECO:0000256" key="1">
    <source>
        <dbReference type="ARBA" id="ARBA00001561"/>
    </source>
</evidence>
<evidence type="ECO:0000313" key="15">
    <source>
        <dbReference type="Proteomes" id="UP001333710"/>
    </source>
</evidence>
<evidence type="ECO:0000313" key="14">
    <source>
        <dbReference type="EMBL" id="BDX05616.1"/>
    </source>
</evidence>
<organism evidence="14 15">
    <name type="scientific">Planctobacterium marinum</name>
    <dbReference type="NCBI Taxonomy" id="1631968"/>
    <lineage>
        <taxon>Bacteria</taxon>
        <taxon>Pseudomonadati</taxon>
        <taxon>Pseudomonadota</taxon>
        <taxon>Gammaproteobacteria</taxon>
        <taxon>Alteromonadales</taxon>
        <taxon>Alteromonadaceae</taxon>
        <taxon>Planctobacterium</taxon>
    </lineage>
</organism>
<dbReference type="Pfam" id="PF01510">
    <property type="entry name" value="Amidase_2"/>
    <property type="match status" value="1"/>
</dbReference>
<evidence type="ECO:0000256" key="10">
    <source>
        <dbReference type="ARBA" id="ARBA00023316"/>
    </source>
</evidence>
<dbReference type="GO" id="GO:0009253">
    <property type="term" value="P:peptidoglycan catabolic process"/>
    <property type="evidence" value="ECO:0007669"/>
    <property type="project" value="InterPro"/>
</dbReference>
<sequence>MKSLDIKNGWLQQVEKCVTTHFDQRPEGVSPSLLVIHNISLPPGEFGGGYVQPFFIGKLNPAEHVFFKEIYQMRVSAHCLIERTGAITQFVSFDERAWHAGLSAFQGISRCNDFSIGIELEGADETPYEDAQYETLVAITKCLMVQYPGINLGRIVGHNDIAFGRKTDPGVAFDWCRYRQAL</sequence>
<dbReference type="CDD" id="cd06583">
    <property type="entry name" value="PGRP"/>
    <property type="match status" value="1"/>
</dbReference>
<evidence type="ECO:0000256" key="12">
    <source>
        <dbReference type="ARBA" id="ARBA00042615"/>
    </source>
</evidence>
<protein>
    <recommendedName>
        <fullName evidence="11">1,6-anhydro-N-acetylmuramyl-L-alanine amidase AmpD</fullName>
        <ecNumber evidence="5">3.5.1.28</ecNumber>
    </recommendedName>
    <alternativeName>
        <fullName evidence="12">N-acetylmuramoyl-L-alanine amidase</fullName>
    </alternativeName>
</protein>
<evidence type="ECO:0000256" key="11">
    <source>
        <dbReference type="ARBA" id="ARBA00039257"/>
    </source>
</evidence>
<dbReference type="GO" id="GO:0071555">
    <property type="term" value="P:cell wall organization"/>
    <property type="evidence" value="ECO:0007669"/>
    <property type="project" value="UniProtKB-KW"/>
</dbReference>
<dbReference type="InterPro" id="IPR051206">
    <property type="entry name" value="NAMLAA_amidase_2"/>
</dbReference>
<keyword evidence="7" id="KW-0479">Metal-binding</keyword>
<comment type="catalytic activity">
    <reaction evidence="1">
        <text>Hydrolyzes the link between N-acetylmuramoyl residues and L-amino acid residues in certain cell-wall glycopeptides.</text>
        <dbReference type="EC" id="3.5.1.28"/>
    </reaction>
</comment>
<dbReference type="GO" id="GO:0009254">
    <property type="term" value="P:peptidoglycan turnover"/>
    <property type="evidence" value="ECO:0007669"/>
    <property type="project" value="TreeGrafter"/>
</dbReference>
<feature type="domain" description="N-acetylmuramoyl-L-alanine amidase" evidence="13">
    <location>
        <begin position="19"/>
        <end position="170"/>
    </location>
</feature>
<name>A0AA48HFU4_9ALTE</name>
<evidence type="ECO:0000256" key="8">
    <source>
        <dbReference type="ARBA" id="ARBA00022801"/>
    </source>
</evidence>
<dbReference type="InterPro" id="IPR036505">
    <property type="entry name" value="Amidase/PGRP_sf"/>
</dbReference>
<accession>A0AA48HFU4</accession>
<dbReference type="GO" id="GO:0008745">
    <property type="term" value="F:N-acetylmuramoyl-L-alanine amidase activity"/>
    <property type="evidence" value="ECO:0007669"/>
    <property type="project" value="UniProtKB-EC"/>
</dbReference>
<keyword evidence="8" id="KW-0378">Hydrolase</keyword>
<evidence type="ECO:0000256" key="3">
    <source>
        <dbReference type="ARBA" id="ARBA00004496"/>
    </source>
</evidence>
<dbReference type="NCBIfam" id="NF008758">
    <property type="entry name" value="PRK11789.1"/>
    <property type="match status" value="1"/>
</dbReference>
<evidence type="ECO:0000256" key="5">
    <source>
        <dbReference type="ARBA" id="ARBA00011901"/>
    </source>
</evidence>
<comment type="cofactor">
    <cofactor evidence="2">
        <name>Zn(2+)</name>
        <dbReference type="ChEBI" id="CHEBI:29105"/>
    </cofactor>
</comment>
<dbReference type="KEGG" id="pmaw:MACH26_11370"/>
<evidence type="ECO:0000259" key="13">
    <source>
        <dbReference type="SMART" id="SM00644"/>
    </source>
</evidence>
<dbReference type="InterPro" id="IPR002502">
    <property type="entry name" value="Amidase_domain"/>
</dbReference>
<keyword evidence="6" id="KW-0963">Cytoplasm</keyword>
<dbReference type="GO" id="GO:0046872">
    <property type="term" value="F:metal ion binding"/>
    <property type="evidence" value="ECO:0007669"/>
    <property type="project" value="UniProtKB-KW"/>
</dbReference>
<dbReference type="GO" id="GO:0005737">
    <property type="term" value="C:cytoplasm"/>
    <property type="evidence" value="ECO:0007669"/>
    <property type="project" value="UniProtKB-SubCell"/>
</dbReference>
<comment type="similarity">
    <text evidence="4">Belongs to the N-acetylmuramoyl-L-alanine amidase 2 family.</text>
</comment>
<proteinExistence type="inferred from homology"/>
<dbReference type="SMART" id="SM00644">
    <property type="entry name" value="Ami_2"/>
    <property type="match status" value="1"/>
</dbReference>
<dbReference type="PANTHER" id="PTHR30417">
    <property type="entry name" value="N-ACETYLMURAMOYL-L-ALANINE AMIDASE AMID"/>
    <property type="match status" value="1"/>
</dbReference>
<dbReference type="SUPFAM" id="SSF55846">
    <property type="entry name" value="N-acetylmuramoyl-L-alanine amidase-like"/>
    <property type="match status" value="1"/>
</dbReference>
<keyword evidence="9" id="KW-0862">Zinc</keyword>
<dbReference type="Proteomes" id="UP001333710">
    <property type="component" value="Chromosome"/>
</dbReference>
<gene>
    <name evidence="14" type="primary">ampD</name>
    <name evidence="14" type="ORF">MACH26_11370</name>
</gene>
<keyword evidence="15" id="KW-1185">Reference proteome</keyword>
<dbReference type="Gene3D" id="3.40.80.10">
    <property type="entry name" value="Peptidoglycan recognition protein-like"/>
    <property type="match status" value="1"/>
</dbReference>
<reference evidence="14" key="1">
    <citation type="submission" date="2023-01" db="EMBL/GenBank/DDBJ databases">
        <title>Complete genome sequence of Planctobacterium marinum strain Dej080120_11.</title>
        <authorList>
            <person name="Ueki S."/>
            <person name="Maruyama F."/>
        </authorList>
    </citation>
    <scope>NUCLEOTIDE SEQUENCE</scope>
    <source>
        <strain evidence="14">Dej080120_11</strain>
    </source>
</reference>
<dbReference type="PANTHER" id="PTHR30417:SF4">
    <property type="entry name" value="1,6-ANHYDRO-N-ACETYLMURAMYL-L-ALANINE AMIDASE AMPD"/>
    <property type="match status" value="1"/>
</dbReference>
<evidence type="ECO:0000256" key="7">
    <source>
        <dbReference type="ARBA" id="ARBA00022723"/>
    </source>
</evidence>
<evidence type="ECO:0000256" key="9">
    <source>
        <dbReference type="ARBA" id="ARBA00022833"/>
    </source>
</evidence>
<keyword evidence="10" id="KW-0961">Cell wall biogenesis/degradation</keyword>
<evidence type="ECO:0000256" key="2">
    <source>
        <dbReference type="ARBA" id="ARBA00001947"/>
    </source>
</evidence>
<dbReference type="AlphaFoldDB" id="A0AA48HFU4"/>
<evidence type="ECO:0000256" key="6">
    <source>
        <dbReference type="ARBA" id="ARBA00022490"/>
    </source>
</evidence>
<evidence type="ECO:0000256" key="4">
    <source>
        <dbReference type="ARBA" id="ARBA00007553"/>
    </source>
</evidence>